<keyword evidence="1" id="KW-0732">Signal</keyword>
<evidence type="ECO:0000256" key="1">
    <source>
        <dbReference type="SAM" id="SignalP"/>
    </source>
</evidence>
<evidence type="ECO:0000313" key="2">
    <source>
        <dbReference type="EMBL" id="KAF2676632.1"/>
    </source>
</evidence>
<gene>
    <name evidence="2" type="ORF">K458DRAFT_410334</name>
</gene>
<reference evidence="2" key="1">
    <citation type="journal article" date="2020" name="Stud. Mycol.">
        <title>101 Dothideomycetes genomes: a test case for predicting lifestyles and emergence of pathogens.</title>
        <authorList>
            <person name="Haridas S."/>
            <person name="Albert R."/>
            <person name="Binder M."/>
            <person name="Bloem J."/>
            <person name="Labutti K."/>
            <person name="Salamov A."/>
            <person name="Andreopoulos B."/>
            <person name="Baker S."/>
            <person name="Barry K."/>
            <person name="Bills G."/>
            <person name="Bluhm B."/>
            <person name="Cannon C."/>
            <person name="Castanera R."/>
            <person name="Culley D."/>
            <person name="Daum C."/>
            <person name="Ezra D."/>
            <person name="Gonzalez J."/>
            <person name="Henrissat B."/>
            <person name="Kuo A."/>
            <person name="Liang C."/>
            <person name="Lipzen A."/>
            <person name="Lutzoni F."/>
            <person name="Magnuson J."/>
            <person name="Mondo S."/>
            <person name="Nolan M."/>
            <person name="Ohm R."/>
            <person name="Pangilinan J."/>
            <person name="Park H.-J."/>
            <person name="Ramirez L."/>
            <person name="Alfaro M."/>
            <person name="Sun H."/>
            <person name="Tritt A."/>
            <person name="Yoshinaga Y."/>
            <person name="Zwiers L.-H."/>
            <person name="Turgeon B."/>
            <person name="Goodwin S."/>
            <person name="Spatafora J."/>
            <person name="Crous P."/>
            <person name="Grigoriev I."/>
        </authorList>
    </citation>
    <scope>NUCLEOTIDE SEQUENCE</scope>
    <source>
        <strain evidence="2">CBS 122367</strain>
    </source>
</reference>
<evidence type="ECO:0000313" key="3">
    <source>
        <dbReference type="Proteomes" id="UP000799291"/>
    </source>
</evidence>
<sequence length="179" mass="19641">MLLFPLILTVLGSASAVAIAEAASPFPVTLLSGTLPALPKVTTIDSTTYEPWRSIQIFYAEHVEEAGRWMYWIFYKNPRGQCIDPCHAKPFITDENAPDGDADHLSYPHGSWDLHVPDVGTCLSIADGPSPGKLYCEGDIKSVCQADPVKNSGEKETRRCIGSVADYEHASVYANSRRR</sequence>
<keyword evidence="3" id="KW-1185">Reference proteome</keyword>
<dbReference type="AlphaFoldDB" id="A0A6G1IEJ4"/>
<feature type="chain" id="PRO_5026322330" evidence="1">
    <location>
        <begin position="17"/>
        <end position="179"/>
    </location>
</feature>
<accession>A0A6G1IEJ4</accession>
<feature type="signal peptide" evidence="1">
    <location>
        <begin position="1"/>
        <end position="16"/>
    </location>
</feature>
<proteinExistence type="predicted"/>
<protein>
    <submittedName>
        <fullName evidence="2">Uncharacterized protein</fullName>
    </submittedName>
</protein>
<dbReference type="EMBL" id="MU005632">
    <property type="protein sequence ID" value="KAF2676632.1"/>
    <property type="molecule type" value="Genomic_DNA"/>
</dbReference>
<name>A0A6G1IEJ4_9PLEO</name>
<dbReference type="Proteomes" id="UP000799291">
    <property type="component" value="Unassembled WGS sequence"/>
</dbReference>
<organism evidence="2 3">
    <name type="scientific">Lentithecium fluviatile CBS 122367</name>
    <dbReference type="NCBI Taxonomy" id="1168545"/>
    <lineage>
        <taxon>Eukaryota</taxon>
        <taxon>Fungi</taxon>
        <taxon>Dikarya</taxon>
        <taxon>Ascomycota</taxon>
        <taxon>Pezizomycotina</taxon>
        <taxon>Dothideomycetes</taxon>
        <taxon>Pleosporomycetidae</taxon>
        <taxon>Pleosporales</taxon>
        <taxon>Massarineae</taxon>
        <taxon>Lentitheciaceae</taxon>
        <taxon>Lentithecium</taxon>
    </lineage>
</organism>